<proteinExistence type="predicted"/>
<dbReference type="SUPFAM" id="SSF50978">
    <property type="entry name" value="WD40 repeat-like"/>
    <property type="match status" value="1"/>
</dbReference>
<dbReference type="InterPro" id="IPR001680">
    <property type="entry name" value="WD40_rpt"/>
</dbReference>
<evidence type="ECO:0000259" key="1">
    <source>
        <dbReference type="Pfam" id="PF10313"/>
    </source>
</evidence>
<dbReference type="Gene3D" id="2.130.10.10">
    <property type="entry name" value="YVTN repeat-like/Quinoprotein amine dehydrogenase"/>
    <property type="match status" value="2"/>
</dbReference>
<keyword evidence="3" id="KW-1185">Reference proteome</keyword>
<feature type="domain" description="DUF2415" evidence="1">
    <location>
        <begin position="278"/>
        <end position="309"/>
    </location>
</feature>
<reference evidence="2" key="1">
    <citation type="submission" date="2021-05" db="EMBL/GenBank/DDBJ databases">
        <title>A free-living protist that lacks canonical eukaryotic 1 DNA replication and segregation systems.</title>
        <authorList>
            <person name="Salas-Leiva D.E."/>
            <person name="Tromer E.C."/>
            <person name="Curtis B.A."/>
            <person name="Jerlstrom-Hultqvist J."/>
            <person name="Kolisko M."/>
            <person name="Yi Z."/>
            <person name="Salas-Leiva J.S."/>
            <person name="Gallot-Lavallee L."/>
            <person name="Kops G.J.P.L."/>
            <person name="Archibald J.M."/>
            <person name="Simpson A.G.B."/>
            <person name="Roger A.J."/>
        </authorList>
    </citation>
    <scope>NUCLEOTIDE SEQUENCE</scope>
    <source>
        <strain evidence="2">BICM</strain>
    </source>
</reference>
<comment type="caution">
    <text evidence="2">The sequence shown here is derived from an EMBL/GenBank/DDBJ whole genome shotgun (WGS) entry which is preliminary data.</text>
</comment>
<dbReference type="PANTHER" id="PTHR43991">
    <property type="entry name" value="WD REPEAT PROTEIN (AFU_ORTHOLOGUE AFUA_8G05640)-RELATED"/>
    <property type="match status" value="1"/>
</dbReference>
<dbReference type="InterPro" id="IPR015943">
    <property type="entry name" value="WD40/YVTN_repeat-like_dom_sf"/>
</dbReference>
<dbReference type="Proteomes" id="UP000717585">
    <property type="component" value="Unassembled WGS sequence"/>
</dbReference>
<protein>
    <submittedName>
        <fullName evidence="2">DUF2415 family protein</fullName>
    </submittedName>
</protein>
<evidence type="ECO:0000313" key="3">
    <source>
        <dbReference type="Proteomes" id="UP000717585"/>
    </source>
</evidence>
<accession>A0A8J6E2N7</accession>
<sequence length="381" mass="42115">MEAIPEVKSSFMVKERPHALHSTRIQHWQLRDLVKCAKVNEDVYLWTVSSSETHDGTRFDYINRFGPVGQPNARSAQRFELGWAPTTIDTAGHLLAVGGHAGVVDIYDVESEGQAPLIHITDIGSQTVNNVALIQHGEDTFLYTCSNDKSVRVYRILPSEGRAEYVTRKVHHVPANYITGSPDGKYVLVVGDSEEVVLYKINDAHTSLSRVRQFNTKIPGVRIHDDVSVAADFSPDGILLAVGTQNGYTHLFSVAEVLRESTPSPLVVIQSTQHSSHGAVRSLKFSPNKEYNLLLVGEHDRVAEIVDVRPFKDIARGLSVSHELPIIKRQIVSVARDQFGETCGSCWGPTGDSFFVAQEQRLYMGSVNEANRLGFGVMDLA</sequence>
<organism evidence="2 3">
    <name type="scientific">Carpediemonas membranifera</name>
    <dbReference type="NCBI Taxonomy" id="201153"/>
    <lineage>
        <taxon>Eukaryota</taxon>
        <taxon>Metamonada</taxon>
        <taxon>Carpediemonas-like organisms</taxon>
        <taxon>Carpediemonas</taxon>
    </lineage>
</organism>
<dbReference type="InterPro" id="IPR036322">
    <property type="entry name" value="WD40_repeat_dom_sf"/>
</dbReference>
<gene>
    <name evidence="2" type="ORF">J8273_5101</name>
</gene>
<dbReference type="AlphaFoldDB" id="A0A8J6E2N7"/>
<dbReference type="SMART" id="SM00320">
    <property type="entry name" value="WD40"/>
    <property type="match status" value="4"/>
</dbReference>
<dbReference type="Pfam" id="PF10313">
    <property type="entry name" value="DUF2415"/>
    <property type="match status" value="1"/>
</dbReference>
<name>A0A8J6E2N7_9EUKA</name>
<evidence type="ECO:0000313" key="2">
    <source>
        <dbReference type="EMBL" id="KAG9392122.1"/>
    </source>
</evidence>
<dbReference type="Pfam" id="PF00400">
    <property type="entry name" value="WD40"/>
    <property type="match status" value="1"/>
</dbReference>
<dbReference type="EMBL" id="JAHDYR010000038">
    <property type="protein sequence ID" value="KAG9392122.1"/>
    <property type="molecule type" value="Genomic_DNA"/>
</dbReference>
<dbReference type="OrthoDB" id="64353at2759"/>
<dbReference type="InterPro" id="IPR019417">
    <property type="entry name" value="DUF2415"/>
</dbReference>